<feature type="transmembrane region" description="Helical" evidence="7">
    <location>
        <begin position="12"/>
        <end position="30"/>
    </location>
</feature>
<dbReference type="SUPFAM" id="SSF53756">
    <property type="entry name" value="UDP-Glycosyltransferase/glycogen phosphorylase"/>
    <property type="match status" value="1"/>
</dbReference>
<keyword evidence="6 7" id="KW-0472">Membrane</keyword>
<keyword evidence="4 8" id="KW-0808">Transferase</keyword>
<protein>
    <submittedName>
        <fullName evidence="8">Putative CDP-glycerol:poly(Glycerophosphate) glycerophosphotransferase</fullName>
    </submittedName>
</protein>
<keyword evidence="3" id="KW-1003">Cell membrane</keyword>
<dbReference type="InterPro" id="IPR007554">
    <property type="entry name" value="Glycerophosphate_synth"/>
</dbReference>
<dbReference type="AlphaFoldDB" id="A0A445MS27"/>
<evidence type="ECO:0000256" key="3">
    <source>
        <dbReference type="ARBA" id="ARBA00022475"/>
    </source>
</evidence>
<gene>
    <name evidence="8" type="ORF">PITCH_A1260062</name>
</gene>
<dbReference type="PANTHER" id="PTHR37316:SF3">
    <property type="entry name" value="TEICHOIC ACID GLYCEROL-PHOSPHATE TRANSFERASE"/>
    <property type="match status" value="1"/>
</dbReference>
<evidence type="ECO:0000256" key="2">
    <source>
        <dbReference type="ARBA" id="ARBA00010488"/>
    </source>
</evidence>
<dbReference type="Pfam" id="PF04464">
    <property type="entry name" value="Glyphos_transf"/>
    <property type="match status" value="1"/>
</dbReference>
<keyword evidence="5" id="KW-0777">Teichoic acid biosynthesis</keyword>
<accession>A0A445MS27</accession>
<dbReference type="PANTHER" id="PTHR37316">
    <property type="entry name" value="TEICHOIC ACID GLYCEROL-PHOSPHATE PRIMASE"/>
    <property type="match status" value="1"/>
</dbReference>
<dbReference type="InterPro" id="IPR043149">
    <property type="entry name" value="TagF_N"/>
</dbReference>
<dbReference type="EMBL" id="OJIN01000031">
    <property type="protein sequence ID" value="SPD72239.1"/>
    <property type="molecule type" value="Genomic_DNA"/>
</dbReference>
<sequence length="411" mass="48029">MKKFKHTLKTVKALILGWAVIIPLIHLLPLKKNLVLFIGKNNGSFFDNVKYLYLYLHRLNRKDIKYYFFTEKQSVYNMLKCHNLPVLFHPTLRSIYALACSNIIISCNMAWIKNYKYHLSVRAKKIQLWHGVPLKKIGMLVNDSLKKHNSLLARIDNAIRGKNCIHDLFLSTSDYFTVNIFSKAMRAKRFIELGYPRNSIFFKGQLDKLDFLDADVQSLEKITEFQKKGFKCVCYAPTWDDPMGNAIQSGYLDLKRLSKFAQEHKILFVFKFHPSINCKNEFGLLSNIIYYNSSKDIQPLLRVTDILVTDYSSVYMDYLLLNRPIIFFPYNLDGYLKAHNGLLFDFNSMAPGPKCYSQEQLHEAILDCTAGQKDDFADDRGQIRKLAFKYEDGRASERIWDFIMKEYMEVP</sequence>
<evidence type="ECO:0000313" key="8">
    <source>
        <dbReference type="EMBL" id="SPD72239.1"/>
    </source>
</evidence>
<comment type="subcellular location">
    <subcellularLocation>
        <location evidence="1">Cell membrane</location>
        <topology evidence="1">Peripheral membrane protein</topology>
    </subcellularLocation>
</comment>
<keyword evidence="7" id="KW-1133">Transmembrane helix</keyword>
<dbReference type="GO" id="GO:0019350">
    <property type="term" value="P:teichoic acid biosynthetic process"/>
    <property type="evidence" value="ECO:0007669"/>
    <property type="project" value="UniProtKB-KW"/>
</dbReference>
<dbReference type="Gene3D" id="3.40.50.11820">
    <property type="match status" value="1"/>
</dbReference>
<dbReference type="GO" id="GO:0047355">
    <property type="term" value="F:CDP-glycerol glycerophosphotransferase activity"/>
    <property type="evidence" value="ECO:0007669"/>
    <property type="project" value="InterPro"/>
</dbReference>
<evidence type="ECO:0000256" key="7">
    <source>
        <dbReference type="SAM" id="Phobius"/>
    </source>
</evidence>
<proteinExistence type="inferred from homology"/>
<evidence type="ECO:0000256" key="6">
    <source>
        <dbReference type="ARBA" id="ARBA00023136"/>
    </source>
</evidence>
<dbReference type="InterPro" id="IPR051612">
    <property type="entry name" value="Teichoic_Acid_Biosynth"/>
</dbReference>
<name>A0A445MS27_9BACT</name>
<evidence type="ECO:0000256" key="5">
    <source>
        <dbReference type="ARBA" id="ARBA00022944"/>
    </source>
</evidence>
<evidence type="ECO:0000256" key="4">
    <source>
        <dbReference type="ARBA" id="ARBA00022679"/>
    </source>
</evidence>
<reference evidence="8" key="1">
    <citation type="submission" date="2018-01" db="EMBL/GenBank/DDBJ databases">
        <authorList>
            <person name="Regsiter A."/>
            <person name="William W."/>
        </authorList>
    </citation>
    <scope>NUCLEOTIDE SEQUENCE</scope>
    <source>
        <strain evidence="8">TRIP AH-1</strain>
    </source>
</reference>
<keyword evidence="7" id="KW-0812">Transmembrane</keyword>
<organism evidence="8">
    <name type="scientific">uncultured Desulfobacterium sp</name>
    <dbReference type="NCBI Taxonomy" id="201089"/>
    <lineage>
        <taxon>Bacteria</taxon>
        <taxon>Pseudomonadati</taxon>
        <taxon>Thermodesulfobacteriota</taxon>
        <taxon>Desulfobacteria</taxon>
        <taxon>Desulfobacterales</taxon>
        <taxon>Desulfobacteriaceae</taxon>
        <taxon>Desulfobacterium</taxon>
        <taxon>environmental samples</taxon>
    </lineage>
</organism>
<dbReference type="Gene3D" id="3.40.50.12580">
    <property type="match status" value="1"/>
</dbReference>
<dbReference type="GO" id="GO:0005886">
    <property type="term" value="C:plasma membrane"/>
    <property type="evidence" value="ECO:0007669"/>
    <property type="project" value="UniProtKB-SubCell"/>
</dbReference>
<comment type="similarity">
    <text evidence="2">Belongs to the CDP-glycerol glycerophosphotransferase family.</text>
</comment>
<evidence type="ECO:0000256" key="1">
    <source>
        <dbReference type="ARBA" id="ARBA00004202"/>
    </source>
</evidence>
<dbReference type="InterPro" id="IPR043148">
    <property type="entry name" value="TagF_C"/>
</dbReference>